<dbReference type="OrthoDB" id="10011777at2759"/>
<dbReference type="PROSITE" id="PS51725">
    <property type="entry name" value="ABM"/>
    <property type="match status" value="1"/>
</dbReference>
<dbReference type="AlphaFoldDB" id="A0A9P4H7M7"/>
<proteinExistence type="predicted"/>
<gene>
    <name evidence="2" type="ORF">EK21DRAFT_90965</name>
</gene>
<comment type="caution">
    <text evidence="2">The sequence shown here is derived from an EMBL/GenBank/DDBJ whole genome shotgun (WGS) entry which is preliminary data.</text>
</comment>
<dbReference type="PANTHER" id="PTHR40624">
    <property type="entry name" value="BIOSYNTHESIS MONOOXYGENASE, PUTATIVE (AFU_ORTHOLOGUE AFUA_1G12025)-RELATED"/>
    <property type="match status" value="1"/>
</dbReference>
<protein>
    <submittedName>
        <fullName evidence="2">ABM-domain-containing protein</fullName>
    </submittedName>
</protein>
<feature type="domain" description="ABM" evidence="1">
    <location>
        <begin position="3"/>
        <end position="94"/>
    </location>
</feature>
<dbReference type="PANTHER" id="PTHR40624:SF1">
    <property type="entry name" value="BIOSYNTHESIS MONOOXYGENASE, PUTATIVE (AFU_ORTHOLOGUE AFUA_1G12025)-RELATED"/>
    <property type="match status" value="1"/>
</dbReference>
<dbReference type="InterPro" id="IPR007138">
    <property type="entry name" value="ABM_dom"/>
</dbReference>
<dbReference type="EMBL" id="ML978217">
    <property type="protein sequence ID" value="KAF2028146.1"/>
    <property type="molecule type" value="Genomic_DNA"/>
</dbReference>
<dbReference type="Proteomes" id="UP000799777">
    <property type="component" value="Unassembled WGS sequence"/>
</dbReference>
<accession>A0A9P4H7M7</accession>
<dbReference type="Gene3D" id="3.30.70.100">
    <property type="match status" value="1"/>
</dbReference>
<evidence type="ECO:0000313" key="2">
    <source>
        <dbReference type="EMBL" id="KAF2028146.1"/>
    </source>
</evidence>
<reference evidence="2" key="1">
    <citation type="journal article" date="2020" name="Stud. Mycol.">
        <title>101 Dothideomycetes genomes: a test case for predicting lifestyles and emergence of pathogens.</title>
        <authorList>
            <person name="Haridas S."/>
            <person name="Albert R."/>
            <person name="Binder M."/>
            <person name="Bloem J."/>
            <person name="Labutti K."/>
            <person name="Salamov A."/>
            <person name="Andreopoulos B."/>
            <person name="Baker S."/>
            <person name="Barry K."/>
            <person name="Bills G."/>
            <person name="Bluhm B."/>
            <person name="Cannon C."/>
            <person name="Castanera R."/>
            <person name="Culley D."/>
            <person name="Daum C."/>
            <person name="Ezra D."/>
            <person name="Gonzalez J."/>
            <person name="Henrissat B."/>
            <person name="Kuo A."/>
            <person name="Liang C."/>
            <person name="Lipzen A."/>
            <person name="Lutzoni F."/>
            <person name="Magnuson J."/>
            <person name="Mondo S."/>
            <person name="Nolan M."/>
            <person name="Ohm R."/>
            <person name="Pangilinan J."/>
            <person name="Park H.-J."/>
            <person name="Ramirez L."/>
            <person name="Alfaro M."/>
            <person name="Sun H."/>
            <person name="Tritt A."/>
            <person name="Yoshinaga Y."/>
            <person name="Zwiers L.-H."/>
            <person name="Turgeon B."/>
            <person name="Goodwin S."/>
            <person name="Spatafora J."/>
            <person name="Crous P."/>
            <person name="Grigoriev I."/>
        </authorList>
    </citation>
    <scope>NUCLEOTIDE SEQUENCE</scope>
    <source>
        <strain evidence="2">CBS 110217</strain>
    </source>
</reference>
<dbReference type="SUPFAM" id="SSF54909">
    <property type="entry name" value="Dimeric alpha+beta barrel"/>
    <property type="match status" value="1"/>
</dbReference>
<organism evidence="2 3">
    <name type="scientific">Setomelanomma holmii</name>
    <dbReference type="NCBI Taxonomy" id="210430"/>
    <lineage>
        <taxon>Eukaryota</taxon>
        <taxon>Fungi</taxon>
        <taxon>Dikarya</taxon>
        <taxon>Ascomycota</taxon>
        <taxon>Pezizomycotina</taxon>
        <taxon>Dothideomycetes</taxon>
        <taxon>Pleosporomycetidae</taxon>
        <taxon>Pleosporales</taxon>
        <taxon>Pleosporineae</taxon>
        <taxon>Phaeosphaeriaceae</taxon>
        <taxon>Setomelanomma</taxon>
    </lineage>
</organism>
<dbReference type="InterPro" id="IPR011008">
    <property type="entry name" value="Dimeric_a/b-barrel"/>
</dbReference>
<dbReference type="Pfam" id="PF03992">
    <property type="entry name" value="ABM"/>
    <property type="match status" value="1"/>
</dbReference>
<name>A0A9P4H7M7_9PLEO</name>
<evidence type="ECO:0000313" key="3">
    <source>
        <dbReference type="Proteomes" id="UP000799777"/>
    </source>
</evidence>
<sequence>MTIDIIAIITPKPGKAGRVEELLTQAAAAVKANEPGTLRYHFHKETKGDAPTFVMLETYKDKAAIDAHAKSEDFKNMGRTMKKEDLLEGPMKVMFTKEAGGYASKL</sequence>
<evidence type="ECO:0000259" key="1">
    <source>
        <dbReference type="PROSITE" id="PS51725"/>
    </source>
</evidence>
<keyword evidence="3" id="KW-1185">Reference proteome</keyword>